<dbReference type="ESTHER" id="nemve-a7s1d5">
    <property type="family name" value="DPP4N_Peptidase_S9"/>
</dbReference>
<keyword evidence="5" id="KW-0325">Glycoprotein</keyword>
<evidence type="ECO:0000259" key="6">
    <source>
        <dbReference type="Pfam" id="PF00326"/>
    </source>
</evidence>
<keyword evidence="3" id="KW-0378">Hydrolase</keyword>
<dbReference type="OMA" id="MANDEFF"/>
<dbReference type="Gene3D" id="3.40.50.1820">
    <property type="entry name" value="alpha/beta hydrolase"/>
    <property type="match status" value="1"/>
</dbReference>
<dbReference type="AlphaFoldDB" id="A7S1D5"/>
<dbReference type="InterPro" id="IPR029058">
    <property type="entry name" value="AB_hydrolase_fold"/>
</dbReference>
<evidence type="ECO:0000256" key="5">
    <source>
        <dbReference type="ARBA" id="ARBA00023180"/>
    </source>
</evidence>
<keyword evidence="8" id="KW-1185">Reference proteome</keyword>
<evidence type="ECO:0000256" key="4">
    <source>
        <dbReference type="ARBA" id="ARBA00022825"/>
    </source>
</evidence>
<evidence type="ECO:0000256" key="1">
    <source>
        <dbReference type="ARBA" id="ARBA00022438"/>
    </source>
</evidence>
<feature type="non-terminal residue" evidence="7">
    <location>
        <position position="1"/>
    </location>
</feature>
<sequence>ILPPNFDENKKYAVLFDVYGGPASQKVVNTFSLSYNEYLVSNFDIIIVKLDARGTRNRGERFKHAVYKKLGEYEAEDTINAGKYMQAKPYVDKNKLAIWGWSYGGYLTTYVLSKNTSVFKVGMAVAPVTDWHYYDTAYTERYMGLLPQDKEGYEYTSLLSRAKQFANVSYLIVHGSADDNVHYQHTAQMVKALAKANIKFRVQYYTDKAHSIRGLSGHLYGLLTRFLTTKLDIAKNP</sequence>
<dbReference type="PhylomeDB" id="A7S1D5"/>
<dbReference type="PROSITE" id="PS00708">
    <property type="entry name" value="PRO_ENDOPEP_SER"/>
    <property type="match status" value="1"/>
</dbReference>
<gene>
    <name evidence="7" type="ORF">NEMVEDRAFT_v1g100925</name>
</gene>
<dbReference type="OrthoDB" id="16520at2759"/>
<protein>
    <recommendedName>
        <fullName evidence="6">Peptidase S9 prolyl oligopeptidase catalytic domain-containing protein</fullName>
    </recommendedName>
</protein>
<evidence type="ECO:0000313" key="7">
    <source>
        <dbReference type="EMBL" id="EDO42439.1"/>
    </source>
</evidence>
<dbReference type="Pfam" id="PF00326">
    <property type="entry name" value="Peptidase_S9"/>
    <property type="match status" value="1"/>
</dbReference>
<name>A7S1D5_NEMVE</name>
<keyword evidence="2" id="KW-0645">Protease</keyword>
<dbReference type="Proteomes" id="UP000001593">
    <property type="component" value="Unassembled WGS sequence"/>
</dbReference>
<evidence type="ECO:0000256" key="3">
    <source>
        <dbReference type="ARBA" id="ARBA00022801"/>
    </source>
</evidence>
<proteinExistence type="predicted"/>
<dbReference type="InParanoid" id="A7S1D5"/>
<dbReference type="GO" id="GO:0004177">
    <property type="term" value="F:aminopeptidase activity"/>
    <property type="evidence" value="ECO:0007669"/>
    <property type="project" value="UniProtKB-KW"/>
</dbReference>
<evidence type="ECO:0000256" key="2">
    <source>
        <dbReference type="ARBA" id="ARBA00022670"/>
    </source>
</evidence>
<keyword evidence="4" id="KW-0720">Serine protease</keyword>
<dbReference type="eggNOG" id="KOG2100">
    <property type="taxonomic scope" value="Eukaryota"/>
</dbReference>
<dbReference type="EMBL" id="DS469564">
    <property type="protein sequence ID" value="EDO42439.1"/>
    <property type="molecule type" value="Genomic_DNA"/>
</dbReference>
<feature type="domain" description="Peptidase S9 prolyl oligopeptidase catalytic" evidence="6">
    <location>
        <begin position="32"/>
        <end position="231"/>
    </location>
</feature>
<dbReference type="GO" id="GO:0006508">
    <property type="term" value="P:proteolysis"/>
    <property type="evidence" value="ECO:0007669"/>
    <property type="project" value="UniProtKB-KW"/>
</dbReference>
<dbReference type="KEGG" id="nve:5514351"/>
<keyword evidence="1" id="KW-0031">Aminopeptidase</keyword>
<reference evidence="7 8" key="1">
    <citation type="journal article" date="2007" name="Science">
        <title>Sea anemone genome reveals ancestral eumetazoan gene repertoire and genomic organization.</title>
        <authorList>
            <person name="Putnam N.H."/>
            <person name="Srivastava M."/>
            <person name="Hellsten U."/>
            <person name="Dirks B."/>
            <person name="Chapman J."/>
            <person name="Salamov A."/>
            <person name="Terry A."/>
            <person name="Shapiro H."/>
            <person name="Lindquist E."/>
            <person name="Kapitonov V.V."/>
            <person name="Jurka J."/>
            <person name="Genikhovich G."/>
            <person name="Grigoriev I.V."/>
            <person name="Lucas S.M."/>
            <person name="Steele R.E."/>
            <person name="Finnerty J.R."/>
            <person name="Technau U."/>
            <person name="Martindale M.Q."/>
            <person name="Rokhsar D.S."/>
        </authorList>
    </citation>
    <scope>NUCLEOTIDE SEQUENCE [LARGE SCALE GENOMIC DNA]</scope>
    <source>
        <strain evidence="8">CH2 X CH6</strain>
    </source>
</reference>
<dbReference type="HOGENOM" id="CLU_053503_2_0_1"/>
<dbReference type="PANTHER" id="PTHR11731:SF200">
    <property type="entry name" value="DIPEPTIDYL PEPTIDASE 10, ISOFORM B"/>
    <property type="match status" value="1"/>
</dbReference>
<dbReference type="InterPro" id="IPR050278">
    <property type="entry name" value="Serine_Prot_S9B/DPPIV"/>
</dbReference>
<dbReference type="SUPFAM" id="SSF53474">
    <property type="entry name" value="alpha/beta-Hydrolases"/>
    <property type="match status" value="1"/>
</dbReference>
<dbReference type="InterPro" id="IPR001375">
    <property type="entry name" value="Peptidase_S9_cat"/>
</dbReference>
<dbReference type="GO" id="GO:0004252">
    <property type="term" value="F:serine-type endopeptidase activity"/>
    <property type="evidence" value="ECO:0007669"/>
    <property type="project" value="InterPro"/>
</dbReference>
<evidence type="ECO:0000313" key="8">
    <source>
        <dbReference type="Proteomes" id="UP000001593"/>
    </source>
</evidence>
<dbReference type="STRING" id="45351.A7S1D5"/>
<dbReference type="PANTHER" id="PTHR11731">
    <property type="entry name" value="PROTEASE FAMILY S9B,C DIPEPTIDYL-PEPTIDASE IV-RELATED"/>
    <property type="match status" value="1"/>
</dbReference>
<organism evidence="7 8">
    <name type="scientific">Nematostella vectensis</name>
    <name type="common">Starlet sea anemone</name>
    <dbReference type="NCBI Taxonomy" id="45351"/>
    <lineage>
        <taxon>Eukaryota</taxon>
        <taxon>Metazoa</taxon>
        <taxon>Cnidaria</taxon>
        <taxon>Anthozoa</taxon>
        <taxon>Hexacorallia</taxon>
        <taxon>Actiniaria</taxon>
        <taxon>Edwardsiidae</taxon>
        <taxon>Nematostella</taxon>
    </lineage>
</organism>
<dbReference type="FunFam" id="3.40.50.1820:FF:000003">
    <property type="entry name" value="Dipeptidyl peptidase 4"/>
    <property type="match status" value="1"/>
</dbReference>
<accession>A7S1D5</accession>
<dbReference type="InterPro" id="IPR002471">
    <property type="entry name" value="Pept_S9_AS"/>
</dbReference>